<feature type="chain" id="PRO_5043430259" description="Protein halfway" evidence="3">
    <location>
        <begin position="27"/>
        <end position="413"/>
    </location>
</feature>
<dbReference type="Gene3D" id="3.80.10.10">
    <property type="entry name" value="Ribonuclease Inhibitor"/>
    <property type="match status" value="2"/>
</dbReference>
<comment type="caution">
    <text evidence="4">The sequence shown here is derived from an EMBL/GenBank/DDBJ whole genome shotgun (WGS) entry which is preliminary data.</text>
</comment>
<dbReference type="InterPro" id="IPR001611">
    <property type="entry name" value="Leu-rich_rpt"/>
</dbReference>
<dbReference type="PANTHER" id="PTHR45712:SF22">
    <property type="entry name" value="INSULIN-LIKE GROWTH FACTOR-BINDING PROTEIN COMPLEX ACID LABILE SUBUNIT"/>
    <property type="match status" value="1"/>
</dbReference>
<keyword evidence="1" id="KW-0433">Leucine-rich repeat</keyword>
<evidence type="ECO:0000256" key="2">
    <source>
        <dbReference type="ARBA" id="ARBA00022737"/>
    </source>
</evidence>
<gene>
    <name evidence="4" type="ORF">WA026_016440</name>
</gene>
<evidence type="ECO:0008006" key="6">
    <source>
        <dbReference type="Google" id="ProtNLM"/>
    </source>
</evidence>
<dbReference type="PROSITE" id="PS51450">
    <property type="entry name" value="LRR"/>
    <property type="match status" value="1"/>
</dbReference>
<name>A0AAW1UKE4_9CUCU</name>
<evidence type="ECO:0000313" key="5">
    <source>
        <dbReference type="Proteomes" id="UP001431783"/>
    </source>
</evidence>
<dbReference type="InterPro" id="IPR050333">
    <property type="entry name" value="SLRP"/>
</dbReference>
<dbReference type="SMART" id="SM00369">
    <property type="entry name" value="LRR_TYP"/>
    <property type="match status" value="3"/>
</dbReference>
<sequence>MELLLQMNFNCFLLIIQFFMFPICFGRLEEDTSYNNTTNEVCDFNKCFHKSVDFCPSAESPCRCHQLPKCRRAVVCCNVNSFQMKEGLACANVSDGIVEALHIRNATLDELNVSLPIWKRLRYMTISDGNIRSVIGEFSKLTFMSCLNLSSNSISKFDERSLVMLYNLSYLDLSNNNLTEIPRFKKEGPVTLDISHNDFIQCNSVTETLKRAELFFNNGNKTTCTAPKTFDWFNSTEHVPLIQMKGLQELNDECSRLKYNCSCAPLRLDIIIGTGSIFAIEVNCSNRGLTKLPSVLPPNTVSLNVRNNNITSLEAINNNPSYSHLRQLYADNNKIDSVLPLEGSDFLYQFITLNLTSNKIKSIPIYMFSNALDRNRFSRFVFLGFNYVHCDCYTAKVLKVSMKFPFQTNESPS</sequence>
<dbReference type="EMBL" id="JARQZJ010000069">
    <property type="protein sequence ID" value="KAK9881565.1"/>
    <property type="molecule type" value="Genomic_DNA"/>
</dbReference>
<organism evidence="4 5">
    <name type="scientific">Henosepilachna vigintioctopunctata</name>
    <dbReference type="NCBI Taxonomy" id="420089"/>
    <lineage>
        <taxon>Eukaryota</taxon>
        <taxon>Metazoa</taxon>
        <taxon>Ecdysozoa</taxon>
        <taxon>Arthropoda</taxon>
        <taxon>Hexapoda</taxon>
        <taxon>Insecta</taxon>
        <taxon>Pterygota</taxon>
        <taxon>Neoptera</taxon>
        <taxon>Endopterygota</taxon>
        <taxon>Coleoptera</taxon>
        <taxon>Polyphaga</taxon>
        <taxon>Cucujiformia</taxon>
        <taxon>Coccinelloidea</taxon>
        <taxon>Coccinellidae</taxon>
        <taxon>Epilachninae</taxon>
        <taxon>Epilachnini</taxon>
        <taxon>Henosepilachna</taxon>
    </lineage>
</organism>
<keyword evidence="3" id="KW-0732">Signal</keyword>
<dbReference type="InterPro" id="IPR032675">
    <property type="entry name" value="LRR_dom_sf"/>
</dbReference>
<keyword evidence="2" id="KW-0677">Repeat</keyword>
<dbReference type="InterPro" id="IPR003591">
    <property type="entry name" value="Leu-rich_rpt_typical-subtyp"/>
</dbReference>
<reference evidence="4 5" key="1">
    <citation type="submission" date="2023-03" db="EMBL/GenBank/DDBJ databases">
        <title>Genome insight into feeding habits of ladybird beetles.</title>
        <authorList>
            <person name="Li H.-S."/>
            <person name="Huang Y.-H."/>
            <person name="Pang H."/>
        </authorList>
    </citation>
    <scope>NUCLEOTIDE SEQUENCE [LARGE SCALE GENOMIC DNA]</scope>
    <source>
        <strain evidence="4">SYSU_2023b</strain>
        <tissue evidence="4">Whole body</tissue>
    </source>
</reference>
<feature type="signal peptide" evidence="3">
    <location>
        <begin position="1"/>
        <end position="26"/>
    </location>
</feature>
<keyword evidence="5" id="KW-1185">Reference proteome</keyword>
<accession>A0AAW1UKE4</accession>
<evidence type="ECO:0000313" key="4">
    <source>
        <dbReference type="EMBL" id="KAK9881565.1"/>
    </source>
</evidence>
<evidence type="ECO:0000256" key="1">
    <source>
        <dbReference type="ARBA" id="ARBA00022614"/>
    </source>
</evidence>
<dbReference type="Pfam" id="PF13855">
    <property type="entry name" value="LRR_8"/>
    <property type="match status" value="1"/>
</dbReference>
<dbReference type="SUPFAM" id="SSF52058">
    <property type="entry name" value="L domain-like"/>
    <property type="match status" value="1"/>
</dbReference>
<protein>
    <recommendedName>
        <fullName evidence="6">Protein halfway</fullName>
    </recommendedName>
</protein>
<dbReference type="Proteomes" id="UP001431783">
    <property type="component" value="Unassembled WGS sequence"/>
</dbReference>
<dbReference type="PANTHER" id="PTHR45712">
    <property type="entry name" value="AGAP008170-PA"/>
    <property type="match status" value="1"/>
</dbReference>
<evidence type="ECO:0000256" key="3">
    <source>
        <dbReference type="SAM" id="SignalP"/>
    </source>
</evidence>
<proteinExistence type="predicted"/>
<dbReference type="AlphaFoldDB" id="A0AAW1UKE4"/>